<evidence type="ECO:0000256" key="1">
    <source>
        <dbReference type="SAM" id="Phobius"/>
    </source>
</evidence>
<dbReference type="RefSeq" id="WP_055450282.1">
    <property type="nucleotide sequence ID" value="NZ_CYHF01000004.1"/>
</dbReference>
<evidence type="ECO:0000313" key="2">
    <source>
        <dbReference type="EMBL" id="CUA96429.1"/>
    </source>
</evidence>
<feature type="transmembrane region" description="Helical" evidence="1">
    <location>
        <begin position="69"/>
        <end position="88"/>
    </location>
</feature>
<gene>
    <name evidence="2" type="ORF">Ga0061069_104131</name>
</gene>
<keyword evidence="3" id="KW-1185">Reference proteome</keyword>
<dbReference type="EMBL" id="CYHF01000004">
    <property type="protein sequence ID" value="CUA96429.1"/>
    <property type="molecule type" value="Genomic_DNA"/>
</dbReference>
<proteinExistence type="predicted"/>
<keyword evidence="1" id="KW-0472">Membrane</keyword>
<dbReference type="AlphaFoldDB" id="A0A0K6HZU5"/>
<sequence length="161" mass="17240">MAISIGTLLLTLTGLALAGFWLLPGGVLDLSRLAGGSLQADLRPAYGSRTLYALLDAYGIRGRRWFGRMLQVDLVFPMLYTATIWMLAAEHGAMHRQAAVIAQVTGFAAAGFDELENLLLLSVLGSYPSRRPRVARSAGIMTLAKIISLAFSVGILASFTL</sequence>
<name>A0A0K6HZU5_9BURK</name>
<evidence type="ECO:0000313" key="3">
    <source>
        <dbReference type="Proteomes" id="UP000183649"/>
    </source>
</evidence>
<organism evidence="2 3">
    <name type="scientific">Thiomonas bhubaneswarensis</name>
    <dbReference type="NCBI Taxonomy" id="339866"/>
    <lineage>
        <taxon>Bacteria</taxon>
        <taxon>Pseudomonadati</taxon>
        <taxon>Pseudomonadota</taxon>
        <taxon>Betaproteobacteria</taxon>
        <taxon>Burkholderiales</taxon>
        <taxon>Thiomonas</taxon>
    </lineage>
</organism>
<protein>
    <submittedName>
        <fullName evidence="2">Uncharacterized protein</fullName>
    </submittedName>
</protein>
<dbReference type="STRING" id="339866.GCA_001418255_01365"/>
<dbReference type="Proteomes" id="UP000183649">
    <property type="component" value="Unassembled WGS sequence"/>
</dbReference>
<accession>A0A0K6HZU5</accession>
<feature type="transmembrane region" description="Helical" evidence="1">
    <location>
        <begin position="138"/>
        <end position="159"/>
    </location>
</feature>
<reference evidence="3" key="1">
    <citation type="submission" date="2015-08" db="EMBL/GenBank/DDBJ databases">
        <authorList>
            <person name="Varghese N."/>
        </authorList>
    </citation>
    <scope>NUCLEOTIDE SEQUENCE [LARGE SCALE GENOMIC DNA]</scope>
    <source>
        <strain evidence="3">DSM 18181</strain>
    </source>
</reference>
<keyword evidence="1" id="KW-0812">Transmembrane</keyword>
<dbReference type="OrthoDB" id="9794448at2"/>
<keyword evidence="1" id="KW-1133">Transmembrane helix</keyword>